<dbReference type="InterPro" id="IPR006119">
    <property type="entry name" value="Resolv_N"/>
</dbReference>
<dbReference type="CDD" id="cd03768">
    <property type="entry name" value="SR_ResInv"/>
    <property type="match status" value="1"/>
</dbReference>
<evidence type="ECO:0000259" key="2">
    <source>
        <dbReference type="PROSITE" id="PS51736"/>
    </source>
</evidence>
<dbReference type="GO" id="GO:0003677">
    <property type="term" value="F:DNA binding"/>
    <property type="evidence" value="ECO:0007669"/>
    <property type="project" value="InterPro"/>
</dbReference>
<sequence>MNYSYERVSTVKQDQKRKEISLDSYKIDKRYIDKATGKNADRSQLNKLMLEITKGDNIYVESISRLGRNVDDLRSLCEYFKGKGVIVHFIKEGFTTEGSTYKFMLTILGAVAEMERELIVERVKEGIEKAKEHGTKSGKPIGRPERTLPKDFRKYYKKWKAGECTAVEFAKLLGVSRASLYRYIKLYE</sequence>
<name>A0A0L6ZAL2_9CLOT</name>
<dbReference type="GO" id="GO:0000150">
    <property type="term" value="F:DNA strand exchange activity"/>
    <property type="evidence" value="ECO:0007669"/>
    <property type="project" value="InterPro"/>
</dbReference>
<gene>
    <name evidence="3" type="primary">tnpR_2</name>
    <name evidence="3" type="ORF">CLHOM_15750</name>
</gene>
<accession>A0A0L6ZAL2</accession>
<dbReference type="EMBL" id="LHUR01000021">
    <property type="protein sequence ID" value="KOA20010.1"/>
    <property type="molecule type" value="Genomic_DNA"/>
</dbReference>
<evidence type="ECO:0000313" key="3">
    <source>
        <dbReference type="EMBL" id="KOA20010.1"/>
    </source>
</evidence>
<proteinExistence type="inferred from homology"/>
<dbReference type="Proteomes" id="UP000037043">
    <property type="component" value="Unassembled WGS sequence"/>
</dbReference>
<dbReference type="InterPro" id="IPR050639">
    <property type="entry name" value="SSR_resolvase"/>
</dbReference>
<feature type="domain" description="Resolvase/invertase-type recombinase catalytic" evidence="2">
    <location>
        <begin position="1"/>
        <end position="134"/>
    </location>
</feature>
<evidence type="ECO:0000313" key="4">
    <source>
        <dbReference type="Proteomes" id="UP000037043"/>
    </source>
</evidence>
<keyword evidence="4" id="KW-1185">Reference proteome</keyword>
<dbReference type="PATRIC" id="fig|1121318.3.peg.1584"/>
<dbReference type="Gene3D" id="3.40.50.1390">
    <property type="entry name" value="Resolvase, N-terminal catalytic domain"/>
    <property type="match status" value="1"/>
</dbReference>
<dbReference type="PANTHER" id="PTHR30461">
    <property type="entry name" value="DNA-INVERTASE FROM LAMBDOID PROPHAGE"/>
    <property type="match status" value="1"/>
</dbReference>
<dbReference type="AlphaFoldDB" id="A0A0L6ZAL2"/>
<evidence type="ECO:0000256" key="1">
    <source>
        <dbReference type="ARBA" id="ARBA00009913"/>
    </source>
</evidence>
<dbReference type="InterPro" id="IPR036162">
    <property type="entry name" value="Resolvase-like_N_sf"/>
</dbReference>
<comment type="caution">
    <text evidence="3">The sequence shown here is derived from an EMBL/GenBank/DDBJ whole genome shotgun (WGS) entry which is preliminary data.</text>
</comment>
<dbReference type="RefSeq" id="WP_052221137.1">
    <property type="nucleotide sequence ID" value="NZ_LHUR01000021.1"/>
</dbReference>
<protein>
    <submittedName>
        <fullName evidence="3">Transposon gamma-delta resolvase</fullName>
    </submittedName>
</protein>
<dbReference type="SMART" id="SM00857">
    <property type="entry name" value="Resolvase"/>
    <property type="match status" value="1"/>
</dbReference>
<dbReference type="PROSITE" id="PS51736">
    <property type="entry name" value="RECOMBINASES_3"/>
    <property type="match status" value="1"/>
</dbReference>
<organism evidence="3 4">
    <name type="scientific">Clostridium homopropionicum DSM 5847</name>
    <dbReference type="NCBI Taxonomy" id="1121318"/>
    <lineage>
        <taxon>Bacteria</taxon>
        <taxon>Bacillati</taxon>
        <taxon>Bacillota</taxon>
        <taxon>Clostridia</taxon>
        <taxon>Eubacteriales</taxon>
        <taxon>Clostridiaceae</taxon>
        <taxon>Clostridium</taxon>
    </lineage>
</organism>
<reference evidence="4" key="1">
    <citation type="submission" date="2015-08" db="EMBL/GenBank/DDBJ databases">
        <title>Genome sequence of the strict anaerobe Clostridium homopropionicum LuHBu1 (DSM 5847T).</title>
        <authorList>
            <person name="Poehlein A."/>
            <person name="Beck M."/>
            <person name="Schiel-Bengelsdorf B."/>
            <person name="Bengelsdorf F.R."/>
            <person name="Daniel R."/>
            <person name="Duerre P."/>
        </authorList>
    </citation>
    <scope>NUCLEOTIDE SEQUENCE [LARGE SCALE GENOMIC DNA]</scope>
    <source>
        <strain evidence="4">DSM 5847</strain>
    </source>
</reference>
<comment type="similarity">
    <text evidence="1">Belongs to the site-specific recombinase resolvase family.</text>
</comment>
<dbReference type="SUPFAM" id="SSF53041">
    <property type="entry name" value="Resolvase-like"/>
    <property type="match status" value="1"/>
</dbReference>
<dbReference type="PANTHER" id="PTHR30461:SF26">
    <property type="entry name" value="RESOLVASE HOMOLOG YNEB"/>
    <property type="match status" value="1"/>
</dbReference>
<dbReference type="Pfam" id="PF00239">
    <property type="entry name" value="Resolvase"/>
    <property type="match status" value="1"/>
</dbReference>